<dbReference type="SUPFAM" id="SSF54373">
    <property type="entry name" value="FAD-linked reductases, C-terminal domain"/>
    <property type="match status" value="1"/>
</dbReference>
<evidence type="ECO:0000313" key="1">
    <source>
        <dbReference type="EMBL" id="VVC89557.1"/>
    </source>
</evidence>
<sequence>MAVKYMKNAPYLTFIIATIYLAIKKLRVCTLIKGAWGPRVARFAGIPALPLVPFKHAYVVSEGIPEIRNAPNLRDHDVNLYIKIQGESCHIGGYENNPLILDQCRVSVSNACQHRSQEHCLRTRVCTIIVATTPLG</sequence>
<keyword evidence="2" id="KW-1185">Reference proteome</keyword>
<dbReference type="EMBL" id="FZQP02000571">
    <property type="protein sequence ID" value="VVC89557.1"/>
    <property type="molecule type" value="Genomic_DNA"/>
</dbReference>
<dbReference type="Proteomes" id="UP000324832">
    <property type="component" value="Unassembled WGS sequence"/>
</dbReference>
<dbReference type="AlphaFoldDB" id="A0A5E4PU14"/>
<organism evidence="1 2">
    <name type="scientific">Leptidea sinapis</name>
    <dbReference type="NCBI Taxonomy" id="189913"/>
    <lineage>
        <taxon>Eukaryota</taxon>
        <taxon>Metazoa</taxon>
        <taxon>Ecdysozoa</taxon>
        <taxon>Arthropoda</taxon>
        <taxon>Hexapoda</taxon>
        <taxon>Insecta</taxon>
        <taxon>Pterygota</taxon>
        <taxon>Neoptera</taxon>
        <taxon>Endopterygota</taxon>
        <taxon>Lepidoptera</taxon>
        <taxon>Glossata</taxon>
        <taxon>Ditrysia</taxon>
        <taxon>Papilionoidea</taxon>
        <taxon>Pieridae</taxon>
        <taxon>Dismorphiinae</taxon>
        <taxon>Leptidea</taxon>
    </lineage>
</organism>
<dbReference type="Gene3D" id="3.30.9.10">
    <property type="entry name" value="D-Amino Acid Oxidase, subunit A, domain 2"/>
    <property type="match status" value="1"/>
</dbReference>
<proteinExistence type="predicted"/>
<accession>A0A5E4PU14</accession>
<reference evidence="1 2" key="1">
    <citation type="submission" date="2017-07" db="EMBL/GenBank/DDBJ databases">
        <authorList>
            <person name="Talla V."/>
            <person name="Backstrom N."/>
        </authorList>
    </citation>
    <scope>NUCLEOTIDE SEQUENCE [LARGE SCALE GENOMIC DNA]</scope>
</reference>
<dbReference type="Gene3D" id="3.50.50.60">
    <property type="entry name" value="FAD/NAD(P)-binding domain"/>
    <property type="match status" value="1"/>
</dbReference>
<protein>
    <submittedName>
        <fullName evidence="1">Uncharacterized protein</fullName>
    </submittedName>
</protein>
<gene>
    <name evidence="1" type="ORF">LSINAPIS_LOCUS2645</name>
</gene>
<name>A0A5E4PU14_9NEOP</name>
<dbReference type="InterPro" id="IPR036188">
    <property type="entry name" value="FAD/NAD-bd_sf"/>
</dbReference>
<evidence type="ECO:0000313" key="2">
    <source>
        <dbReference type="Proteomes" id="UP000324832"/>
    </source>
</evidence>